<dbReference type="EMBL" id="LGSI01000005">
    <property type="protein sequence ID" value="OCR26784.1"/>
    <property type="molecule type" value="Genomic_DNA"/>
</dbReference>
<evidence type="ECO:0000313" key="3">
    <source>
        <dbReference type="Proteomes" id="UP000093104"/>
    </source>
</evidence>
<feature type="compositionally biased region" description="Low complexity" evidence="1">
    <location>
        <begin position="24"/>
        <end position="34"/>
    </location>
</feature>
<feature type="region of interest" description="Disordered" evidence="1">
    <location>
        <begin position="1"/>
        <end position="34"/>
    </location>
</feature>
<accession>A0A1C7Z9P5</accession>
<evidence type="ECO:0000256" key="1">
    <source>
        <dbReference type="SAM" id="MobiDB-lite"/>
    </source>
</evidence>
<sequence length="115" mass="12671">MTGAVNACDRRNDRSGRRRLVPEGASSGDSAFSDDLVANPIAFGDKSPPTDAQRWTGIIPFLIQQLQMQILRHRFGAGFLQAWHAAQAFGDKSYKSCRRGLVPENVSPSDPQQWA</sequence>
<evidence type="ECO:0000313" key="2">
    <source>
        <dbReference type="EMBL" id="OCR26784.1"/>
    </source>
</evidence>
<gene>
    <name evidence="2" type="ORF">AFK24_01260</name>
</gene>
<name>A0A1C7Z9P5_PSESX</name>
<reference evidence="2 3" key="1">
    <citation type="submission" date="2015-07" db="EMBL/GenBank/DDBJ databases">
        <title>Draft genome sequence of a diazotrophic, plant growth-promoting rhizobacterium of the Pseudomonas syringae complex.</title>
        <authorList>
            <person name="Patten C.L."/>
            <person name="Jeong H."/>
        </authorList>
    </citation>
    <scope>NUCLEOTIDE SEQUENCE [LARGE SCALE GENOMIC DNA]</scope>
    <source>
        <strain evidence="2 3">GR12-2</strain>
    </source>
</reference>
<organism evidence="2 3">
    <name type="scientific">Pseudomonas syringae</name>
    <dbReference type="NCBI Taxonomy" id="317"/>
    <lineage>
        <taxon>Bacteria</taxon>
        <taxon>Pseudomonadati</taxon>
        <taxon>Pseudomonadota</taxon>
        <taxon>Gammaproteobacteria</taxon>
        <taxon>Pseudomonadales</taxon>
        <taxon>Pseudomonadaceae</taxon>
        <taxon>Pseudomonas</taxon>
    </lineage>
</organism>
<dbReference type="AlphaFoldDB" id="A0A1C7Z9P5"/>
<protein>
    <submittedName>
        <fullName evidence="2">Uncharacterized protein</fullName>
    </submittedName>
</protein>
<dbReference type="Proteomes" id="UP000093104">
    <property type="component" value="Unassembled WGS sequence"/>
</dbReference>
<proteinExistence type="predicted"/>
<comment type="caution">
    <text evidence="2">The sequence shown here is derived from an EMBL/GenBank/DDBJ whole genome shotgun (WGS) entry which is preliminary data.</text>
</comment>